<name>A0ABR2T0F5_9ROSI</name>
<evidence type="ECO:0000313" key="2">
    <source>
        <dbReference type="Proteomes" id="UP001396334"/>
    </source>
</evidence>
<dbReference type="Proteomes" id="UP001396334">
    <property type="component" value="Unassembled WGS sequence"/>
</dbReference>
<organism evidence="1 2">
    <name type="scientific">Hibiscus sabdariffa</name>
    <name type="common">roselle</name>
    <dbReference type="NCBI Taxonomy" id="183260"/>
    <lineage>
        <taxon>Eukaryota</taxon>
        <taxon>Viridiplantae</taxon>
        <taxon>Streptophyta</taxon>
        <taxon>Embryophyta</taxon>
        <taxon>Tracheophyta</taxon>
        <taxon>Spermatophyta</taxon>
        <taxon>Magnoliopsida</taxon>
        <taxon>eudicotyledons</taxon>
        <taxon>Gunneridae</taxon>
        <taxon>Pentapetalae</taxon>
        <taxon>rosids</taxon>
        <taxon>malvids</taxon>
        <taxon>Malvales</taxon>
        <taxon>Malvaceae</taxon>
        <taxon>Malvoideae</taxon>
        <taxon>Hibiscus</taxon>
    </lineage>
</organism>
<accession>A0ABR2T0F5</accession>
<dbReference type="EMBL" id="JBBPBN010000010">
    <property type="protein sequence ID" value="KAK9030724.1"/>
    <property type="molecule type" value="Genomic_DNA"/>
</dbReference>
<proteinExistence type="predicted"/>
<keyword evidence="2" id="KW-1185">Reference proteome</keyword>
<protein>
    <submittedName>
        <fullName evidence="1">Uncharacterized protein</fullName>
    </submittedName>
</protein>
<evidence type="ECO:0000313" key="1">
    <source>
        <dbReference type="EMBL" id="KAK9030724.1"/>
    </source>
</evidence>
<comment type="caution">
    <text evidence="1">The sequence shown here is derived from an EMBL/GenBank/DDBJ whole genome shotgun (WGS) entry which is preliminary data.</text>
</comment>
<gene>
    <name evidence="1" type="ORF">V6N11_032138</name>
</gene>
<reference evidence="1 2" key="1">
    <citation type="journal article" date="2024" name="G3 (Bethesda)">
        <title>Genome assembly of Hibiscus sabdariffa L. provides insights into metabolisms of medicinal natural products.</title>
        <authorList>
            <person name="Kim T."/>
        </authorList>
    </citation>
    <scope>NUCLEOTIDE SEQUENCE [LARGE SCALE GENOMIC DNA]</scope>
    <source>
        <strain evidence="1">TK-2024</strain>
        <tissue evidence="1">Old leaves</tissue>
    </source>
</reference>
<sequence>MVVRVEIGFVTFECGKMVREDGISIEAWNEVLDSDVEEMRAVVESLRADDGVWLLGKEMWLCGVEMGLDGRG</sequence>